<comment type="caution">
    <text evidence="1">The sequence shown here is derived from an EMBL/GenBank/DDBJ whole genome shotgun (WGS) entry which is preliminary data.</text>
</comment>
<keyword evidence="2" id="KW-1185">Reference proteome</keyword>
<evidence type="ECO:0000313" key="2">
    <source>
        <dbReference type="Proteomes" id="UP000240542"/>
    </source>
</evidence>
<organism evidence="1 2">
    <name type="scientific">Murinocardiopsis flavida</name>
    <dbReference type="NCBI Taxonomy" id="645275"/>
    <lineage>
        <taxon>Bacteria</taxon>
        <taxon>Bacillati</taxon>
        <taxon>Actinomycetota</taxon>
        <taxon>Actinomycetes</taxon>
        <taxon>Streptosporangiales</taxon>
        <taxon>Nocardiopsidaceae</taxon>
        <taxon>Murinocardiopsis</taxon>
    </lineage>
</organism>
<evidence type="ECO:0000313" key="1">
    <source>
        <dbReference type="EMBL" id="PSK89913.1"/>
    </source>
</evidence>
<accession>A0A2P8CY73</accession>
<proteinExistence type="predicted"/>
<dbReference type="RefSeq" id="WP_106585975.1">
    <property type="nucleotide sequence ID" value="NZ_PYGA01000024.1"/>
</dbReference>
<dbReference type="AlphaFoldDB" id="A0A2P8CY73"/>
<gene>
    <name evidence="1" type="ORF">CLV63_12417</name>
</gene>
<reference evidence="1 2" key="1">
    <citation type="submission" date="2018-03" db="EMBL/GenBank/DDBJ databases">
        <title>Genomic Encyclopedia of Archaeal and Bacterial Type Strains, Phase II (KMG-II): from individual species to whole genera.</title>
        <authorList>
            <person name="Goeker M."/>
        </authorList>
    </citation>
    <scope>NUCLEOTIDE SEQUENCE [LARGE SCALE GENOMIC DNA]</scope>
    <source>
        <strain evidence="1 2">DSM 45312</strain>
    </source>
</reference>
<sequence>MNPNRRKPPDEATQRRQRLNAACAKHGLRTSEATDSITLTRFGREVTVTLRTDAAGHLHWCLPSSTSTAPDAIEFVAPDGAEDALAARAAAVLDSAAHRARRALISGSPPRSPVSSSTP</sequence>
<dbReference type="EMBL" id="PYGA01000024">
    <property type="protein sequence ID" value="PSK89913.1"/>
    <property type="molecule type" value="Genomic_DNA"/>
</dbReference>
<dbReference type="Proteomes" id="UP000240542">
    <property type="component" value="Unassembled WGS sequence"/>
</dbReference>
<protein>
    <submittedName>
        <fullName evidence="1">Uncharacterized protein</fullName>
    </submittedName>
</protein>
<name>A0A2P8CY73_9ACTN</name>